<dbReference type="KEGG" id="pcm:AY601_2832"/>
<reference evidence="1 2" key="1">
    <citation type="submission" date="2016-03" db="EMBL/GenBank/DDBJ databases">
        <title>Complete genome sequence of Pedobacter cryoconitis PAMC 27485.</title>
        <authorList>
            <person name="Lee J."/>
            <person name="Kim O.-S."/>
        </authorList>
    </citation>
    <scope>NUCLEOTIDE SEQUENCE [LARGE SCALE GENOMIC DNA]</scope>
    <source>
        <strain evidence="1 2">PAMC 27485</strain>
    </source>
</reference>
<protein>
    <submittedName>
        <fullName evidence="1">Uncharacterized protein</fullName>
    </submittedName>
</protein>
<dbReference type="PATRIC" id="fig|188932.3.peg.2952"/>
<evidence type="ECO:0000313" key="1">
    <source>
        <dbReference type="EMBL" id="AMP99712.1"/>
    </source>
</evidence>
<evidence type="ECO:0000313" key="2">
    <source>
        <dbReference type="Proteomes" id="UP000071561"/>
    </source>
</evidence>
<dbReference type="EMBL" id="CP014504">
    <property type="protein sequence ID" value="AMP99712.1"/>
    <property type="molecule type" value="Genomic_DNA"/>
</dbReference>
<sequence>MPIWVHKSPDILRLFYFLKVLRYDAEKYILRILFYKRYKTIANNVIPKATIAC</sequence>
<accession>A0A127VEE1</accession>
<dbReference type="AlphaFoldDB" id="A0A127VEE1"/>
<keyword evidence="2" id="KW-1185">Reference proteome</keyword>
<gene>
    <name evidence="1" type="ORF">AY601_2832</name>
</gene>
<dbReference type="Proteomes" id="UP000071561">
    <property type="component" value="Chromosome"/>
</dbReference>
<organism evidence="1 2">
    <name type="scientific">Pedobacter cryoconitis</name>
    <dbReference type="NCBI Taxonomy" id="188932"/>
    <lineage>
        <taxon>Bacteria</taxon>
        <taxon>Pseudomonadati</taxon>
        <taxon>Bacteroidota</taxon>
        <taxon>Sphingobacteriia</taxon>
        <taxon>Sphingobacteriales</taxon>
        <taxon>Sphingobacteriaceae</taxon>
        <taxon>Pedobacter</taxon>
    </lineage>
</organism>
<name>A0A127VEE1_9SPHI</name>
<proteinExistence type="predicted"/>